<evidence type="ECO:0000313" key="1">
    <source>
        <dbReference type="EMBL" id="POS02701.1"/>
    </source>
</evidence>
<protein>
    <submittedName>
        <fullName evidence="1">Uncharacterized protein</fullName>
    </submittedName>
</protein>
<sequence>MTNNNYYLYYFFFIITFGCSEKMETKVEKTIENIIEKFPQLETEEKSFGKNYKLIKSVKNAEFDFEIQLFSQPDSLKDYQQIIILINSKKKCSAIPFFNNKYKDYWEFPFDKPIKNVDKIKSTFKIELNNALNIFPNPKNPLKDRNIKYEVVNEMLQSLLITKKLEEKDSLLIYKTIQSNSNIPNETSDSAFVRLRKNYEKMKKEWHPKDFIINYNCYYDEENGRIYQLNYNEKIKGFDVKNYRQDWGFTPMTL</sequence>
<name>A0A2S4NAI0_9FLAO</name>
<comment type="caution">
    <text evidence="1">The sequence shown here is derived from an EMBL/GenBank/DDBJ whole genome shotgun (WGS) entry which is preliminary data.</text>
</comment>
<reference evidence="1 2" key="1">
    <citation type="submission" date="2018-01" db="EMBL/GenBank/DDBJ databases">
        <title>Genomic Encyclopedia of Type Strains, Phase I: the one thousand microbial genomes (KMG-I) project.</title>
        <authorList>
            <person name="Goeker M."/>
        </authorList>
    </citation>
    <scope>NUCLEOTIDE SEQUENCE [LARGE SCALE GENOMIC DNA]</scope>
    <source>
        <strain evidence="1 2">DSM 17960</strain>
    </source>
</reference>
<dbReference type="AlphaFoldDB" id="A0A2S4NAI0"/>
<evidence type="ECO:0000313" key="2">
    <source>
        <dbReference type="Proteomes" id="UP000237056"/>
    </source>
</evidence>
<organism evidence="1 2">
    <name type="scientific">Flavobacterium croceum DSM 17960</name>
    <dbReference type="NCBI Taxonomy" id="1121886"/>
    <lineage>
        <taxon>Bacteria</taxon>
        <taxon>Pseudomonadati</taxon>
        <taxon>Bacteroidota</taxon>
        <taxon>Flavobacteriia</taxon>
        <taxon>Flavobacteriales</taxon>
        <taxon>Flavobacteriaceae</taxon>
        <taxon>Flavobacterium</taxon>
    </lineage>
</organism>
<accession>A0A2S4NAI0</accession>
<dbReference type="EMBL" id="PQNY01000002">
    <property type="protein sequence ID" value="POS02701.1"/>
    <property type="molecule type" value="Genomic_DNA"/>
</dbReference>
<gene>
    <name evidence="1" type="ORF">Q361_10211</name>
</gene>
<dbReference type="Proteomes" id="UP000237056">
    <property type="component" value="Unassembled WGS sequence"/>
</dbReference>
<proteinExistence type="predicted"/>
<keyword evidence="2" id="KW-1185">Reference proteome</keyword>